<accession>A0ABU6QTJ6</accession>
<dbReference type="SUPFAM" id="SSF56281">
    <property type="entry name" value="Metallo-hydrolase/oxidoreductase"/>
    <property type="match status" value="1"/>
</dbReference>
<dbReference type="Gene3D" id="3.60.15.10">
    <property type="entry name" value="Ribonuclease Z/Hydroxyacylglutathione hydrolase-like"/>
    <property type="match status" value="1"/>
</dbReference>
<feature type="domain" description="Metallo-beta-lactamase" evidence="1">
    <location>
        <begin position="103"/>
        <end position="192"/>
    </location>
</feature>
<dbReference type="Proteomes" id="UP001341840">
    <property type="component" value="Unassembled WGS sequence"/>
</dbReference>
<dbReference type="PANTHER" id="PTHR46504">
    <property type="entry name" value="TRNASE Z TRZ1"/>
    <property type="match status" value="1"/>
</dbReference>
<reference evidence="2 3" key="1">
    <citation type="journal article" date="2023" name="Plants (Basel)">
        <title>Bridging the Gap: Combining Genomics and Transcriptomics Approaches to Understand Stylosanthes scabra, an Orphan Legume from the Brazilian Caatinga.</title>
        <authorList>
            <person name="Ferreira-Neto J.R.C."/>
            <person name="da Silva M.D."/>
            <person name="Binneck E."/>
            <person name="de Melo N.F."/>
            <person name="da Silva R.H."/>
            <person name="de Melo A.L.T.M."/>
            <person name="Pandolfi V."/>
            <person name="Bustamante F.O."/>
            <person name="Brasileiro-Vidal A.C."/>
            <person name="Benko-Iseppon A.M."/>
        </authorList>
    </citation>
    <scope>NUCLEOTIDE SEQUENCE [LARGE SCALE GENOMIC DNA]</scope>
    <source>
        <tissue evidence="2">Leaves</tissue>
    </source>
</reference>
<gene>
    <name evidence="2" type="ORF">PIB30_087555</name>
</gene>
<evidence type="ECO:0000313" key="3">
    <source>
        <dbReference type="Proteomes" id="UP001341840"/>
    </source>
</evidence>
<sequence length="280" mass="31406">MQIFLSNSPVRSPQFFPFHHRISKTLINHLPIQIRTTHATAASAMKGRAYRVAPLQVRRKILEVEGHSIEGVSIGGQETSVILPGLNCAFDIGTCPIGAIHQDFVFITNAHPDHIGGLPMYLASRGLYNLKPAKVFVPYCIKDDVEKLLDIHRTMGQVELNVDLVALDVGDPFEIRNDLVVRTFKTHHVIPSQGYVLYSIREKLNKQYDDLKDKPKEIEELMKSGVKINDTIISPEIAFTGDTTTDFMLDPDNEDALRAKVLITEATFLDESHSVDHARQ</sequence>
<keyword evidence="3" id="KW-1185">Reference proteome</keyword>
<comment type="caution">
    <text evidence="2">The sequence shown here is derived from an EMBL/GenBank/DDBJ whole genome shotgun (WGS) entry which is preliminary data.</text>
</comment>
<proteinExistence type="predicted"/>
<evidence type="ECO:0000259" key="1">
    <source>
        <dbReference type="Pfam" id="PF12706"/>
    </source>
</evidence>
<dbReference type="EMBL" id="JASCZI010001548">
    <property type="protein sequence ID" value="MED6115162.1"/>
    <property type="molecule type" value="Genomic_DNA"/>
</dbReference>
<name>A0ABU6QTJ6_9FABA</name>
<dbReference type="InterPro" id="IPR001279">
    <property type="entry name" value="Metallo-B-lactamas"/>
</dbReference>
<protein>
    <recommendedName>
        <fullName evidence="1">Metallo-beta-lactamase domain-containing protein</fullName>
    </recommendedName>
</protein>
<dbReference type="PANTHER" id="PTHR46504:SF1">
    <property type="entry name" value="TRNASE Z TRZ2, CHLOROPLASTIC"/>
    <property type="match status" value="1"/>
</dbReference>
<dbReference type="InterPro" id="IPR036866">
    <property type="entry name" value="RibonucZ/Hydroxyglut_hydro"/>
</dbReference>
<dbReference type="Pfam" id="PF12706">
    <property type="entry name" value="Lactamase_B_2"/>
    <property type="match status" value="1"/>
</dbReference>
<organism evidence="2 3">
    <name type="scientific">Stylosanthes scabra</name>
    <dbReference type="NCBI Taxonomy" id="79078"/>
    <lineage>
        <taxon>Eukaryota</taxon>
        <taxon>Viridiplantae</taxon>
        <taxon>Streptophyta</taxon>
        <taxon>Embryophyta</taxon>
        <taxon>Tracheophyta</taxon>
        <taxon>Spermatophyta</taxon>
        <taxon>Magnoliopsida</taxon>
        <taxon>eudicotyledons</taxon>
        <taxon>Gunneridae</taxon>
        <taxon>Pentapetalae</taxon>
        <taxon>rosids</taxon>
        <taxon>fabids</taxon>
        <taxon>Fabales</taxon>
        <taxon>Fabaceae</taxon>
        <taxon>Papilionoideae</taxon>
        <taxon>50 kb inversion clade</taxon>
        <taxon>dalbergioids sensu lato</taxon>
        <taxon>Dalbergieae</taxon>
        <taxon>Pterocarpus clade</taxon>
        <taxon>Stylosanthes</taxon>
    </lineage>
</organism>
<evidence type="ECO:0000313" key="2">
    <source>
        <dbReference type="EMBL" id="MED6115162.1"/>
    </source>
</evidence>